<name>A0ABR9ZG35_VIBAN</name>
<dbReference type="Proteomes" id="UP000726136">
    <property type="component" value="Unassembled WGS sequence"/>
</dbReference>
<protein>
    <submittedName>
        <fullName evidence="1">Phage tail assembly protein</fullName>
    </submittedName>
</protein>
<feature type="non-terminal residue" evidence="1">
    <location>
        <position position="69"/>
    </location>
</feature>
<reference evidence="1 2" key="1">
    <citation type="journal article" date="2021" name="PeerJ">
        <title>Analysis of 44 Vibrio anguillarum genomes reveals high genetic diversity.</title>
        <authorList>
            <person name="Hansen M.J."/>
            <person name="Dalsgaard I."/>
        </authorList>
    </citation>
    <scope>NUCLEOTIDE SEQUENCE [LARGE SCALE GENOMIC DNA]</scope>
    <source>
        <strain evidence="1 2">040915-1/1B</strain>
    </source>
</reference>
<evidence type="ECO:0000313" key="1">
    <source>
        <dbReference type="EMBL" id="MBF4377418.1"/>
    </source>
</evidence>
<comment type="caution">
    <text evidence="1">The sequence shown here is derived from an EMBL/GenBank/DDBJ whole genome shotgun (WGS) entry which is preliminary data.</text>
</comment>
<keyword evidence="2" id="KW-1185">Reference proteome</keyword>
<proteinExistence type="predicted"/>
<evidence type="ECO:0000313" key="2">
    <source>
        <dbReference type="Proteomes" id="UP000726136"/>
    </source>
</evidence>
<gene>
    <name evidence="1" type="ORF">EAY46_31075</name>
</gene>
<accession>A0ABR9ZG35</accession>
<organism evidence="1 2">
    <name type="scientific">Vibrio anguillarum</name>
    <name type="common">Listonella anguillarum</name>
    <dbReference type="NCBI Taxonomy" id="55601"/>
    <lineage>
        <taxon>Bacteria</taxon>
        <taxon>Pseudomonadati</taxon>
        <taxon>Pseudomonadota</taxon>
        <taxon>Gammaproteobacteria</taxon>
        <taxon>Vibrionales</taxon>
        <taxon>Vibrionaceae</taxon>
        <taxon>Vibrio</taxon>
    </lineage>
</organism>
<dbReference type="EMBL" id="RDPI01001731">
    <property type="protein sequence ID" value="MBF4377418.1"/>
    <property type="molecule type" value="Genomic_DNA"/>
</dbReference>
<sequence>MWKPIEVTLCWPVKDDKDQEIKVLVLKPITRGDHKAVLDEVNAEDERKVFEKFASISCGLTADEVKRLS</sequence>